<dbReference type="EMBL" id="CP003199">
    <property type="protein sequence ID" value="AEW45669.1"/>
    <property type="molecule type" value="Genomic_DNA"/>
</dbReference>
<reference evidence="1 2" key="1">
    <citation type="journal article" date="2012" name="J. Bacteriol.">
        <title>Complete genome sequence of Mycoplasma haemocanis strain Illinois.</title>
        <authorList>
            <person name="do Nascimento N.C."/>
            <person name="Guimaraes A.M."/>
            <person name="Santos A.P."/>
            <person name="Sanmiguel P.J."/>
            <person name="Messick J.B."/>
        </authorList>
    </citation>
    <scope>NUCLEOTIDE SEQUENCE [LARGE SCALE GENOMIC DNA]</scope>
    <source>
        <strain evidence="1 2">Illinois</strain>
    </source>
</reference>
<dbReference type="STRING" id="1111676.MHC_04065"/>
<dbReference type="HOGENOM" id="CLU_111546_2_1_14"/>
<dbReference type="AlphaFoldDB" id="H6N7P7"/>
<accession>H6N7P7</accession>
<dbReference type="Proteomes" id="UP000009135">
    <property type="component" value="Chromosome"/>
</dbReference>
<sequence length="166" mass="18970">MNTFIPKVVAAVVSLGGAIAVLSETKGSDNQEDLLSQNTSLTAKPKRRVPNRNNCNIYLVDYVSKYHSNSTLTREVNKFEEQFWTKDEFLQEIEEKNLWDKASLKEKVEKACDGGKRAAFVWWGKSQNDKPDTLVFHEGINGDDWLNKEGVSVPEYWKEEWNRGVG</sequence>
<evidence type="ECO:0000313" key="2">
    <source>
        <dbReference type="Proteomes" id="UP000009135"/>
    </source>
</evidence>
<organism evidence="1 2">
    <name type="scientific">Mycoplasma haemocanis (strain Illinois)</name>
    <dbReference type="NCBI Taxonomy" id="1111676"/>
    <lineage>
        <taxon>Bacteria</taxon>
        <taxon>Bacillati</taxon>
        <taxon>Mycoplasmatota</taxon>
        <taxon>Mollicutes</taxon>
        <taxon>Mycoplasmataceae</taxon>
        <taxon>Mycoplasma</taxon>
    </lineage>
</organism>
<name>H6N7P7_MYCHN</name>
<gene>
    <name evidence="1" type="ordered locus">MHC_04065</name>
</gene>
<evidence type="ECO:0000313" key="1">
    <source>
        <dbReference type="EMBL" id="AEW45669.1"/>
    </source>
</evidence>
<protein>
    <submittedName>
        <fullName evidence="1">Uncharacterized protein</fullName>
    </submittedName>
</protein>
<proteinExistence type="predicted"/>
<dbReference type="KEGG" id="mhe:MHC_04065"/>
<keyword evidence="2" id="KW-1185">Reference proteome</keyword>